<protein>
    <submittedName>
        <fullName evidence="1">DUF2971 domain-containing protein</fullName>
    </submittedName>
</protein>
<dbReference type="Proteomes" id="UP000298050">
    <property type="component" value="Unassembled WGS sequence"/>
</dbReference>
<gene>
    <name evidence="1" type="ORF">E4634_20910</name>
</gene>
<keyword evidence="2" id="KW-1185">Reference proteome</keyword>
<dbReference type="RefSeq" id="WP_135446635.1">
    <property type="nucleotide sequence ID" value="NZ_SRLE01000025.1"/>
</dbReference>
<proteinExistence type="predicted"/>
<organism evidence="1 2">
    <name type="scientific">Mangrovimicrobium sediminis</name>
    <dbReference type="NCBI Taxonomy" id="2562682"/>
    <lineage>
        <taxon>Bacteria</taxon>
        <taxon>Pseudomonadati</taxon>
        <taxon>Pseudomonadota</taxon>
        <taxon>Gammaproteobacteria</taxon>
        <taxon>Cellvibrionales</taxon>
        <taxon>Halieaceae</taxon>
        <taxon>Mangrovimicrobium</taxon>
    </lineage>
</organism>
<sequence>MKPEVLYKYRDDSERTEGIIKNQKVWLSSPEQLNDPLECKTGKIPPDWEAKTVRELENGQLLGVVMPLPSFEPPKRLFSLSERETKQWMKRFSKLNHSRKVKAMRKLYSDHGIELSRPENIIKDMRMRLSKVGIFSLSEDCSNELMWAHYGANHEGIALGFSCSSDCKLSNPRHCLPVVYCKEKPTFKSGFKNEVQIMSPGSGQQNVQRVSFEDEVFRSTISTKTPAWNYEKEWRYVEETHGLFDFPGILIHVVFGLRMSDERKKYYRETISQNINNHVDFFEVVESDDLSGLSVSKEQVMA</sequence>
<dbReference type="OrthoDB" id="4119964at2"/>
<reference evidence="1 2" key="1">
    <citation type="submission" date="2019-04" db="EMBL/GenBank/DDBJ databases">
        <title>Taxonomy of novel Haliea sp. from mangrove soil of West Coast of India.</title>
        <authorList>
            <person name="Verma A."/>
            <person name="Kumar P."/>
            <person name="Krishnamurthi S."/>
        </authorList>
    </citation>
    <scope>NUCLEOTIDE SEQUENCE [LARGE SCALE GENOMIC DNA]</scope>
    <source>
        <strain evidence="1 2">SAOS-164</strain>
    </source>
</reference>
<dbReference type="AlphaFoldDB" id="A0A4Z0LTL5"/>
<accession>A0A4Z0LTL5</accession>
<evidence type="ECO:0000313" key="1">
    <source>
        <dbReference type="EMBL" id="TGD70640.1"/>
    </source>
</evidence>
<evidence type="ECO:0000313" key="2">
    <source>
        <dbReference type="Proteomes" id="UP000298050"/>
    </source>
</evidence>
<name>A0A4Z0LTL5_9GAMM</name>
<dbReference type="EMBL" id="SRLE01000025">
    <property type="protein sequence ID" value="TGD70640.1"/>
    <property type="molecule type" value="Genomic_DNA"/>
</dbReference>
<dbReference type="Pfam" id="PF11185">
    <property type="entry name" value="DUF2971"/>
    <property type="match status" value="1"/>
</dbReference>
<comment type="caution">
    <text evidence="1">The sequence shown here is derived from an EMBL/GenBank/DDBJ whole genome shotgun (WGS) entry which is preliminary data.</text>
</comment>
<dbReference type="InterPro" id="IPR021352">
    <property type="entry name" value="DUF2971"/>
</dbReference>